<evidence type="ECO:0000256" key="3">
    <source>
        <dbReference type="ARBA" id="ARBA00022980"/>
    </source>
</evidence>
<comment type="similarity">
    <text evidence="1">Belongs to the universal ribosomal protein uL11 family.</text>
</comment>
<dbReference type="Gene3D" id="3.30.1550.10">
    <property type="entry name" value="Ribosomal protein L11/L12, N-terminal domain"/>
    <property type="match status" value="1"/>
</dbReference>
<accession>A0A268P5Q2</accession>
<evidence type="ECO:0000256" key="2">
    <source>
        <dbReference type="ARBA" id="ARBA00022481"/>
    </source>
</evidence>
<evidence type="ECO:0000313" key="6">
    <source>
        <dbReference type="Proteomes" id="UP000216207"/>
    </source>
</evidence>
<evidence type="ECO:0000256" key="1">
    <source>
        <dbReference type="ARBA" id="ARBA00010537"/>
    </source>
</evidence>
<proteinExistence type="inferred from homology"/>
<dbReference type="Proteomes" id="UP000216207">
    <property type="component" value="Unassembled WGS sequence"/>
</dbReference>
<evidence type="ECO:0000313" key="5">
    <source>
        <dbReference type="EMBL" id="PAE91001.1"/>
    </source>
</evidence>
<dbReference type="GO" id="GO:0005840">
    <property type="term" value="C:ribosome"/>
    <property type="evidence" value="ECO:0007669"/>
    <property type="project" value="UniProtKB-KW"/>
</dbReference>
<gene>
    <name evidence="5" type="ORF">CHH72_00270</name>
</gene>
<evidence type="ECO:0000256" key="4">
    <source>
        <dbReference type="ARBA" id="ARBA00023274"/>
    </source>
</evidence>
<organism evidence="5 6">
    <name type="scientific">Shouchella clausii</name>
    <name type="common">Alkalihalobacillus clausii</name>
    <dbReference type="NCBI Taxonomy" id="79880"/>
    <lineage>
        <taxon>Bacteria</taxon>
        <taxon>Bacillati</taxon>
        <taxon>Bacillota</taxon>
        <taxon>Bacilli</taxon>
        <taxon>Bacillales</taxon>
        <taxon>Bacillaceae</taxon>
        <taxon>Shouchella</taxon>
    </lineage>
</organism>
<sequence length="47" mass="5243">MEKSIKRIMTTYLQAGKANPAKVGKDLAPTGMNILSFCNQRIARYVN</sequence>
<dbReference type="SUPFAM" id="SSF54747">
    <property type="entry name" value="Ribosomal L11/L12e N-terminal domain"/>
    <property type="match status" value="1"/>
</dbReference>
<dbReference type="EMBL" id="NPCC01000001">
    <property type="protein sequence ID" value="PAE91001.1"/>
    <property type="molecule type" value="Genomic_DNA"/>
</dbReference>
<reference evidence="5 6" key="1">
    <citation type="submission" date="2017-07" db="EMBL/GenBank/DDBJ databases">
        <title>Isolation and whole genome analysis of endospore-forming bacteria from heroin.</title>
        <authorList>
            <person name="Kalinowski J."/>
            <person name="Ahrens B."/>
            <person name="Al-Dilaimi A."/>
            <person name="Winkler A."/>
            <person name="Wibberg D."/>
            <person name="Schleenbecker U."/>
            <person name="Ruckert C."/>
            <person name="Wolfel R."/>
            <person name="Grass G."/>
        </authorList>
    </citation>
    <scope>NUCLEOTIDE SEQUENCE [LARGE SCALE GENOMIC DNA]</scope>
    <source>
        <strain evidence="5 6">7539</strain>
    </source>
</reference>
<dbReference type="AlphaFoldDB" id="A0A268P5Q2"/>
<dbReference type="InterPro" id="IPR036796">
    <property type="entry name" value="Ribosomal_uL11_N_sf"/>
</dbReference>
<keyword evidence="2" id="KW-0488">Methylation</keyword>
<comment type="caution">
    <text evidence="5">The sequence shown here is derived from an EMBL/GenBank/DDBJ whole genome shotgun (WGS) entry which is preliminary data.</text>
</comment>
<keyword evidence="4" id="KW-0687">Ribonucleoprotein</keyword>
<dbReference type="RefSeq" id="WP_081427595.1">
    <property type="nucleotide sequence ID" value="NZ_BOQQ01000005.1"/>
</dbReference>
<protein>
    <submittedName>
        <fullName evidence="5">Uncharacterized protein</fullName>
    </submittedName>
</protein>
<dbReference type="GO" id="GO:1990904">
    <property type="term" value="C:ribonucleoprotein complex"/>
    <property type="evidence" value="ECO:0007669"/>
    <property type="project" value="UniProtKB-KW"/>
</dbReference>
<keyword evidence="3" id="KW-0689">Ribosomal protein</keyword>
<name>A0A268P5Q2_SHOCL</name>